<dbReference type="AlphaFoldDB" id="A0A1M5DKG9"/>
<dbReference type="InterPro" id="IPR034593">
    <property type="entry name" value="DgoD-like"/>
</dbReference>
<feature type="domain" description="Enolase C-terminal" evidence="3">
    <location>
        <begin position="168"/>
        <end position="330"/>
    </location>
</feature>
<dbReference type="PANTHER" id="PTHR48080">
    <property type="entry name" value="D-GALACTONATE DEHYDRATASE-RELATED"/>
    <property type="match status" value="1"/>
</dbReference>
<protein>
    <submittedName>
        <fullName evidence="4">L-alanine-DL-glutamate epimerase</fullName>
    </submittedName>
</protein>
<dbReference type="SFLD" id="SFLDG00180">
    <property type="entry name" value="muconate_cycloisomerase"/>
    <property type="match status" value="1"/>
</dbReference>
<dbReference type="GO" id="GO:0046872">
    <property type="term" value="F:metal ion binding"/>
    <property type="evidence" value="ECO:0007669"/>
    <property type="project" value="UniProtKB-KW"/>
</dbReference>
<dbReference type="InterPro" id="IPR029065">
    <property type="entry name" value="Enolase_C-like"/>
</dbReference>
<dbReference type="Gene3D" id="3.20.20.120">
    <property type="entry name" value="Enolase-like C-terminal domain"/>
    <property type="match status" value="1"/>
</dbReference>
<dbReference type="InterPro" id="IPR029017">
    <property type="entry name" value="Enolase-like_N"/>
</dbReference>
<proteinExistence type="inferred from homology"/>
<dbReference type="Proteomes" id="UP000184147">
    <property type="component" value="Unassembled WGS sequence"/>
</dbReference>
<name>A0A1M5DKG9_9FLAO</name>
<accession>A0A1M5DKG9</accession>
<gene>
    <name evidence="4" type="ORF">SAMN05444377_11556</name>
</gene>
<dbReference type="Gene3D" id="3.30.390.10">
    <property type="entry name" value="Enolase-like, N-terminal domain"/>
    <property type="match status" value="1"/>
</dbReference>
<dbReference type="OrthoDB" id="9775391at2"/>
<evidence type="ECO:0000259" key="3">
    <source>
        <dbReference type="Pfam" id="PF13378"/>
    </source>
</evidence>
<evidence type="ECO:0000313" key="4">
    <source>
        <dbReference type="EMBL" id="SHF67252.1"/>
    </source>
</evidence>
<dbReference type="SFLD" id="SFLDS00001">
    <property type="entry name" value="Enolase"/>
    <property type="match status" value="1"/>
</dbReference>
<dbReference type="RefSeq" id="WP_073364679.1">
    <property type="nucleotide sequence ID" value="NZ_FQVQ01000015.1"/>
</dbReference>
<comment type="similarity">
    <text evidence="1">Belongs to the mandelate racemase/muconate lactonizing enzyme family.</text>
</comment>
<sequence>MELQWHIVRLQLKETFSISYGQYDYRDALIIQLTHAGQTGYGECTALGYYGIDLKHFEQLLLQHQKAISNFGMHSPQEFYTLLTQWQLPNFLKSALDCAYWDVMGKLEKRSFLEWNALSTDRIPHSSWTISVADAPTQIAKMQASPWPTFKVKCHGFNRHQLTQLLATDFPFALDTNASWTPDECLEWTQMSGRHRVRYVEQPMPTGFVNYQHLSKEDGVLWMADEDAQSETDLSLLANHYPAVNVKVMKCGGLTPALAMIKAAKARHFKVMIGCMTESTIGISAGAVLAPLCDYADLDGSNLIANDIATGTSINAGVIELSTEPGLGIRRK</sequence>
<dbReference type="SUPFAM" id="SSF51604">
    <property type="entry name" value="Enolase C-terminal domain-like"/>
    <property type="match status" value="1"/>
</dbReference>
<organism evidence="4 5">
    <name type="scientific">Flavobacterium fontis</name>
    <dbReference type="NCBI Taxonomy" id="1124188"/>
    <lineage>
        <taxon>Bacteria</taxon>
        <taxon>Pseudomonadati</taxon>
        <taxon>Bacteroidota</taxon>
        <taxon>Flavobacteriia</taxon>
        <taxon>Flavobacteriales</taxon>
        <taxon>Flavobacteriaceae</taxon>
        <taxon>Flavobacterium</taxon>
    </lineage>
</organism>
<keyword evidence="5" id="KW-1185">Reference proteome</keyword>
<dbReference type="SUPFAM" id="SSF54826">
    <property type="entry name" value="Enolase N-terminal domain-like"/>
    <property type="match status" value="1"/>
</dbReference>
<dbReference type="GO" id="GO:0016854">
    <property type="term" value="F:racemase and epimerase activity"/>
    <property type="evidence" value="ECO:0007669"/>
    <property type="project" value="UniProtKB-ARBA"/>
</dbReference>
<dbReference type="InterPro" id="IPR036849">
    <property type="entry name" value="Enolase-like_C_sf"/>
</dbReference>
<dbReference type="EMBL" id="FQVQ01000015">
    <property type="protein sequence ID" value="SHF67252.1"/>
    <property type="molecule type" value="Genomic_DNA"/>
</dbReference>
<keyword evidence="2" id="KW-0479">Metal-binding</keyword>
<dbReference type="PANTHER" id="PTHR48080:SF3">
    <property type="entry name" value="ENOLASE SUPERFAMILY MEMBER DDB_G0284701"/>
    <property type="match status" value="1"/>
</dbReference>
<dbReference type="STRING" id="1124188.SAMN05444377_11556"/>
<evidence type="ECO:0000256" key="1">
    <source>
        <dbReference type="ARBA" id="ARBA00008031"/>
    </source>
</evidence>
<evidence type="ECO:0000313" key="5">
    <source>
        <dbReference type="Proteomes" id="UP000184147"/>
    </source>
</evidence>
<dbReference type="Pfam" id="PF13378">
    <property type="entry name" value="MR_MLE_C"/>
    <property type="match status" value="1"/>
</dbReference>
<reference evidence="4 5" key="1">
    <citation type="submission" date="2016-11" db="EMBL/GenBank/DDBJ databases">
        <authorList>
            <person name="Jaros S."/>
            <person name="Januszkiewicz K."/>
            <person name="Wedrychowicz H."/>
        </authorList>
    </citation>
    <scope>NUCLEOTIDE SEQUENCE [LARGE SCALE GENOMIC DNA]</scope>
    <source>
        <strain evidence="4 5">DSM 25660</strain>
    </source>
</reference>
<evidence type="ECO:0000256" key="2">
    <source>
        <dbReference type="ARBA" id="ARBA00022723"/>
    </source>
</evidence>